<dbReference type="InterPro" id="IPR012340">
    <property type="entry name" value="NA-bd_OB-fold"/>
</dbReference>
<dbReference type="WBParaSite" id="SPAL_0000612400.1">
    <property type="protein sequence ID" value="SPAL_0000612400.1"/>
    <property type="gene ID" value="SPAL_0000612400"/>
</dbReference>
<protein>
    <submittedName>
        <fullName evidence="2">DUF223 domain-containing protein</fullName>
    </submittedName>
</protein>
<name>A0A0N5BJJ8_STREA</name>
<organism evidence="1 2">
    <name type="scientific">Strongyloides papillosus</name>
    <name type="common">Intestinal threadworm</name>
    <dbReference type="NCBI Taxonomy" id="174720"/>
    <lineage>
        <taxon>Eukaryota</taxon>
        <taxon>Metazoa</taxon>
        <taxon>Ecdysozoa</taxon>
        <taxon>Nematoda</taxon>
        <taxon>Chromadorea</taxon>
        <taxon>Rhabditida</taxon>
        <taxon>Tylenchina</taxon>
        <taxon>Panagrolaimomorpha</taxon>
        <taxon>Strongyloidoidea</taxon>
        <taxon>Strongyloididae</taxon>
        <taxon>Strongyloides</taxon>
    </lineage>
</organism>
<sequence>MGEVSDVKPLKGFFQRDPQYPENAGGVIYSFVVTDLADASQIQVAAYGTYARKLNGKFHERHRYIFSGDRSCLVSRHPANPTNHPVEIRPDESFKFERVSSVKHEIPDLVFTSIKDIKNKKSGLVNVIGVIVGYAGVNNGRSGRKAKLKLIDETDTTIHLEINNPTFYGEALTANNVAVFKRVQIVNKKDEISLKFTSSSSLLRSSKFEMSGDLFSWFDETRRIFHSDSMEM</sequence>
<evidence type="ECO:0000313" key="2">
    <source>
        <dbReference type="WBParaSite" id="SPAL_0000612400.1"/>
    </source>
</evidence>
<dbReference type="AlphaFoldDB" id="A0A0N5BJJ8"/>
<reference evidence="2" key="1">
    <citation type="submission" date="2017-02" db="UniProtKB">
        <authorList>
            <consortium name="WormBaseParasite"/>
        </authorList>
    </citation>
    <scope>IDENTIFICATION</scope>
</reference>
<dbReference type="SUPFAM" id="SSF50249">
    <property type="entry name" value="Nucleic acid-binding proteins"/>
    <property type="match status" value="1"/>
</dbReference>
<evidence type="ECO:0000313" key="1">
    <source>
        <dbReference type="Proteomes" id="UP000046392"/>
    </source>
</evidence>
<dbReference type="Gene3D" id="2.40.50.140">
    <property type="entry name" value="Nucleic acid-binding proteins"/>
    <property type="match status" value="1"/>
</dbReference>
<keyword evidence="1" id="KW-1185">Reference proteome</keyword>
<accession>A0A0N5BJJ8</accession>
<dbReference type="Proteomes" id="UP000046392">
    <property type="component" value="Unplaced"/>
</dbReference>
<proteinExistence type="predicted"/>